<proteinExistence type="predicted"/>
<evidence type="ECO:0000313" key="1">
    <source>
        <dbReference type="EMBL" id="KAJ5185596.1"/>
    </source>
</evidence>
<comment type="caution">
    <text evidence="1">The sequence shown here is derived from an EMBL/GenBank/DDBJ whole genome shotgun (WGS) entry which is preliminary data.</text>
</comment>
<keyword evidence="2" id="KW-1185">Reference proteome</keyword>
<dbReference type="EMBL" id="JAPQKP010000006">
    <property type="protein sequence ID" value="KAJ5185596.1"/>
    <property type="molecule type" value="Genomic_DNA"/>
</dbReference>
<reference evidence="1" key="1">
    <citation type="submission" date="2022-11" db="EMBL/GenBank/DDBJ databases">
        <authorList>
            <person name="Petersen C."/>
        </authorList>
    </citation>
    <scope>NUCLEOTIDE SEQUENCE</scope>
    <source>
        <strain evidence="1">IBT 16849</strain>
    </source>
</reference>
<dbReference type="AlphaFoldDB" id="A0A9W9J126"/>
<sequence>MAAQLLWKSVNIEKARLEKGSRPYWQICWIADGNVFLDELAATSKKDWLPKRAMADVMSGPDMFSIFVSYVDCGISAKFYPQEG</sequence>
<gene>
    <name evidence="1" type="ORF">N7472_010436</name>
</gene>
<dbReference type="Proteomes" id="UP001150879">
    <property type="component" value="Unassembled WGS sequence"/>
</dbReference>
<organism evidence="1 2">
    <name type="scientific">Penicillium cf. griseofulvum</name>
    <dbReference type="NCBI Taxonomy" id="2972120"/>
    <lineage>
        <taxon>Eukaryota</taxon>
        <taxon>Fungi</taxon>
        <taxon>Dikarya</taxon>
        <taxon>Ascomycota</taxon>
        <taxon>Pezizomycotina</taxon>
        <taxon>Eurotiomycetes</taxon>
        <taxon>Eurotiomycetidae</taxon>
        <taxon>Eurotiales</taxon>
        <taxon>Aspergillaceae</taxon>
        <taxon>Penicillium</taxon>
    </lineage>
</organism>
<accession>A0A9W9J126</accession>
<evidence type="ECO:0000313" key="2">
    <source>
        <dbReference type="Proteomes" id="UP001150879"/>
    </source>
</evidence>
<name>A0A9W9J126_9EURO</name>
<protein>
    <submittedName>
        <fullName evidence="1">Uncharacterized protein</fullName>
    </submittedName>
</protein>
<reference evidence="1" key="2">
    <citation type="journal article" date="2023" name="IMA Fungus">
        <title>Comparative genomic study of the Penicillium genus elucidates a diverse pangenome and 15 lateral gene transfer events.</title>
        <authorList>
            <person name="Petersen C."/>
            <person name="Sorensen T."/>
            <person name="Nielsen M.R."/>
            <person name="Sondergaard T.E."/>
            <person name="Sorensen J.L."/>
            <person name="Fitzpatrick D.A."/>
            <person name="Frisvad J.C."/>
            <person name="Nielsen K.L."/>
        </authorList>
    </citation>
    <scope>NUCLEOTIDE SEQUENCE</scope>
    <source>
        <strain evidence="1">IBT 16849</strain>
    </source>
</reference>